<dbReference type="AlphaFoldDB" id="A0A9W9ZRL3"/>
<dbReference type="Proteomes" id="UP001163046">
    <property type="component" value="Unassembled WGS sequence"/>
</dbReference>
<evidence type="ECO:0000313" key="2">
    <source>
        <dbReference type="Proteomes" id="UP001163046"/>
    </source>
</evidence>
<dbReference type="OrthoDB" id="5987478at2759"/>
<reference evidence="1" key="1">
    <citation type="submission" date="2023-01" db="EMBL/GenBank/DDBJ databases">
        <title>Genome assembly of the deep-sea coral Lophelia pertusa.</title>
        <authorList>
            <person name="Herrera S."/>
            <person name="Cordes E."/>
        </authorList>
    </citation>
    <scope>NUCLEOTIDE SEQUENCE</scope>
    <source>
        <strain evidence="1">USNM1676648</strain>
        <tissue evidence="1">Polyp</tissue>
    </source>
</reference>
<dbReference type="EMBL" id="MU825876">
    <property type="protein sequence ID" value="KAJ7386526.1"/>
    <property type="molecule type" value="Genomic_DNA"/>
</dbReference>
<gene>
    <name evidence="1" type="ORF">OS493_008662</name>
</gene>
<protein>
    <submittedName>
        <fullName evidence="1">Uncharacterized protein</fullName>
    </submittedName>
</protein>
<accession>A0A9W9ZRL3</accession>
<sequence length="268" mass="29297">MSTQCLSDSILNSSGENTAAVVVDWLETTSGTSEIDTRTVPQYNDVNLNQWRAKDQSVKRERERSQLDETQDIKCEPDSDRISIDELAQLSPQNGKVTINTGAGKDVLSINAMIGKVYSNKRDYLVADLGADGNMLSMGAALGIGAKRGSFVAGVVFDNTGGAGKSGFRKEDFRSYRCVGHVKHVTIFKGSRLHDTVVIGARGPFTVIQNTGANDYIFHMPDILAGKTPGQPTRFEIMDISGNRPFIKFTSRARTRLHTKLTRMTSSS</sequence>
<evidence type="ECO:0000313" key="1">
    <source>
        <dbReference type="EMBL" id="KAJ7386526.1"/>
    </source>
</evidence>
<comment type="caution">
    <text evidence="1">The sequence shown here is derived from an EMBL/GenBank/DDBJ whole genome shotgun (WGS) entry which is preliminary data.</text>
</comment>
<proteinExistence type="predicted"/>
<organism evidence="1 2">
    <name type="scientific">Desmophyllum pertusum</name>
    <dbReference type="NCBI Taxonomy" id="174260"/>
    <lineage>
        <taxon>Eukaryota</taxon>
        <taxon>Metazoa</taxon>
        <taxon>Cnidaria</taxon>
        <taxon>Anthozoa</taxon>
        <taxon>Hexacorallia</taxon>
        <taxon>Scleractinia</taxon>
        <taxon>Caryophylliina</taxon>
        <taxon>Caryophylliidae</taxon>
        <taxon>Desmophyllum</taxon>
    </lineage>
</organism>
<name>A0A9W9ZRL3_9CNID</name>
<keyword evidence="2" id="KW-1185">Reference proteome</keyword>